<feature type="domain" description="EthD" evidence="1">
    <location>
        <begin position="11"/>
        <end position="96"/>
    </location>
</feature>
<name>A0ABP4EE05_9ACTN</name>
<reference evidence="3" key="1">
    <citation type="journal article" date="2019" name="Int. J. Syst. Evol. Microbiol.">
        <title>The Global Catalogue of Microorganisms (GCM) 10K type strain sequencing project: providing services to taxonomists for standard genome sequencing and annotation.</title>
        <authorList>
            <consortium name="The Broad Institute Genomics Platform"/>
            <consortium name="The Broad Institute Genome Sequencing Center for Infectious Disease"/>
            <person name="Wu L."/>
            <person name="Ma J."/>
        </authorList>
    </citation>
    <scope>NUCLEOTIDE SEQUENCE [LARGE SCALE GENOMIC DNA]</scope>
    <source>
        <strain evidence="3">JCM 13008</strain>
    </source>
</reference>
<dbReference type="Pfam" id="PF07110">
    <property type="entry name" value="EthD"/>
    <property type="match status" value="1"/>
</dbReference>
<dbReference type="EMBL" id="BAAALG010000010">
    <property type="protein sequence ID" value="GAA1104887.1"/>
    <property type="molecule type" value="Genomic_DNA"/>
</dbReference>
<proteinExistence type="predicted"/>
<sequence>MAKLIALFTRKPDSSRAEFRDYYEHQHAPFTTSLFGHLWTSYTRNYLAEDGSGPDVVTEIVFHDDAAMQEMFAITQRDPAIRDAIFADEAAFMDRSVTRMFLSTEASSTELPGPA</sequence>
<comment type="caution">
    <text evidence="2">The sequence shown here is derived from an EMBL/GenBank/DDBJ whole genome shotgun (WGS) entry which is preliminary data.</text>
</comment>
<protein>
    <recommendedName>
        <fullName evidence="1">EthD domain-containing protein</fullName>
    </recommendedName>
</protein>
<dbReference type="SUPFAM" id="SSF54909">
    <property type="entry name" value="Dimeric alpha+beta barrel"/>
    <property type="match status" value="1"/>
</dbReference>
<evidence type="ECO:0000259" key="1">
    <source>
        <dbReference type="Pfam" id="PF07110"/>
    </source>
</evidence>
<dbReference type="InterPro" id="IPR009799">
    <property type="entry name" value="EthD_dom"/>
</dbReference>
<accession>A0ABP4EE05</accession>
<dbReference type="Gene3D" id="3.30.70.100">
    <property type="match status" value="1"/>
</dbReference>
<dbReference type="RefSeq" id="WP_343994944.1">
    <property type="nucleotide sequence ID" value="NZ_BAAALG010000010.1"/>
</dbReference>
<keyword evidence="3" id="KW-1185">Reference proteome</keyword>
<gene>
    <name evidence="2" type="ORF">GCM10009668_25310</name>
</gene>
<dbReference type="InterPro" id="IPR011008">
    <property type="entry name" value="Dimeric_a/b-barrel"/>
</dbReference>
<organism evidence="2 3">
    <name type="scientific">Nocardioides dubius</name>
    <dbReference type="NCBI Taxonomy" id="317019"/>
    <lineage>
        <taxon>Bacteria</taxon>
        <taxon>Bacillati</taxon>
        <taxon>Actinomycetota</taxon>
        <taxon>Actinomycetes</taxon>
        <taxon>Propionibacteriales</taxon>
        <taxon>Nocardioidaceae</taxon>
        <taxon>Nocardioides</taxon>
    </lineage>
</organism>
<dbReference type="NCBIfam" id="TIGR02118">
    <property type="entry name" value="EthD family reductase"/>
    <property type="match status" value="1"/>
</dbReference>
<evidence type="ECO:0000313" key="3">
    <source>
        <dbReference type="Proteomes" id="UP001501581"/>
    </source>
</evidence>
<dbReference type="Proteomes" id="UP001501581">
    <property type="component" value="Unassembled WGS sequence"/>
</dbReference>
<evidence type="ECO:0000313" key="2">
    <source>
        <dbReference type="EMBL" id="GAA1104887.1"/>
    </source>
</evidence>